<keyword evidence="2" id="KW-0812">Transmembrane</keyword>
<evidence type="ECO:0000256" key="1">
    <source>
        <dbReference type="SAM" id="MobiDB-lite"/>
    </source>
</evidence>
<protein>
    <submittedName>
        <fullName evidence="3">Uncharacterized protein</fullName>
    </submittedName>
</protein>
<dbReference type="EMBL" id="BLLF01000707">
    <property type="protein sequence ID" value="GFH14272.1"/>
    <property type="molecule type" value="Genomic_DNA"/>
</dbReference>
<dbReference type="AlphaFoldDB" id="A0A699ZFD8"/>
<keyword evidence="2" id="KW-1133">Transmembrane helix</keyword>
<name>A0A699ZFD8_HAELA</name>
<feature type="non-terminal residue" evidence="3">
    <location>
        <position position="1"/>
    </location>
</feature>
<feature type="compositionally biased region" description="Polar residues" evidence="1">
    <location>
        <begin position="50"/>
        <end position="64"/>
    </location>
</feature>
<gene>
    <name evidence="3" type="ORF">HaLaN_10296</name>
</gene>
<sequence>MLEAFAGVEAPLAVVAIVVLLGLFVSIRYLLRRRVVLTQRSSRGAAASDVSASTKRAENLSSTLHGAKDDDDGDSGKPVTRRIRRHA</sequence>
<accession>A0A699ZFD8</accession>
<proteinExistence type="predicted"/>
<evidence type="ECO:0000313" key="4">
    <source>
        <dbReference type="Proteomes" id="UP000485058"/>
    </source>
</evidence>
<keyword evidence="2" id="KW-0472">Membrane</keyword>
<organism evidence="3 4">
    <name type="scientific">Haematococcus lacustris</name>
    <name type="common">Green alga</name>
    <name type="synonym">Haematococcus pluvialis</name>
    <dbReference type="NCBI Taxonomy" id="44745"/>
    <lineage>
        <taxon>Eukaryota</taxon>
        <taxon>Viridiplantae</taxon>
        <taxon>Chlorophyta</taxon>
        <taxon>core chlorophytes</taxon>
        <taxon>Chlorophyceae</taxon>
        <taxon>CS clade</taxon>
        <taxon>Chlamydomonadales</taxon>
        <taxon>Haematococcaceae</taxon>
        <taxon>Haematococcus</taxon>
    </lineage>
</organism>
<dbReference type="Proteomes" id="UP000485058">
    <property type="component" value="Unassembled WGS sequence"/>
</dbReference>
<reference evidence="3 4" key="1">
    <citation type="submission" date="2020-02" db="EMBL/GenBank/DDBJ databases">
        <title>Draft genome sequence of Haematococcus lacustris strain NIES-144.</title>
        <authorList>
            <person name="Morimoto D."/>
            <person name="Nakagawa S."/>
            <person name="Yoshida T."/>
            <person name="Sawayama S."/>
        </authorList>
    </citation>
    <scope>NUCLEOTIDE SEQUENCE [LARGE SCALE GENOMIC DNA]</scope>
    <source>
        <strain evidence="3 4">NIES-144</strain>
    </source>
</reference>
<feature type="transmembrane region" description="Helical" evidence="2">
    <location>
        <begin position="12"/>
        <end position="31"/>
    </location>
</feature>
<evidence type="ECO:0000313" key="3">
    <source>
        <dbReference type="EMBL" id="GFH14272.1"/>
    </source>
</evidence>
<keyword evidence="4" id="KW-1185">Reference proteome</keyword>
<evidence type="ECO:0000256" key="2">
    <source>
        <dbReference type="SAM" id="Phobius"/>
    </source>
</evidence>
<comment type="caution">
    <text evidence="3">The sequence shown here is derived from an EMBL/GenBank/DDBJ whole genome shotgun (WGS) entry which is preliminary data.</text>
</comment>
<feature type="region of interest" description="Disordered" evidence="1">
    <location>
        <begin position="40"/>
        <end position="87"/>
    </location>
</feature>